<dbReference type="AlphaFoldDB" id="A0A6G1HG40"/>
<reference evidence="3" key="1">
    <citation type="journal article" date="2020" name="Stud. Mycol.">
        <title>101 Dothideomycetes genomes: a test case for predicting lifestyles and emergence of pathogens.</title>
        <authorList>
            <person name="Haridas S."/>
            <person name="Albert R."/>
            <person name="Binder M."/>
            <person name="Bloem J."/>
            <person name="Labutti K."/>
            <person name="Salamov A."/>
            <person name="Andreopoulos B."/>
            <person name="Baker S."/>
            <person name="Barry K."/>
            <person name="Bills G."/>
            <person name="Bluhm B."/>
            <person name="Cannon C."/>
            <person name="Castanera R."/>
            <person name="Culley D."/>
            <person name="Daum C."/>
            <person name="Ezra D."/>
            <person name="Gonzalez J."/>
            <person name="Henrissat B."/>
            <person name="Kuo A."/>
            <person name="Liang C."/>
            <person name="Lipzen A."/>
            <person name="Lutzoni F."/>
            <person name="Magnuson J."/>
            <person name="Mondo S."/>
            <person name="Nolan M."/>
            <person name="Ohm R."/>
            <person name="Pangilinan J."/>
            <person name="Park H.-J."/>
            <person name="Ramirez L."/>
            <person name="Alfaro M."/>
            <person name="Sun H."/>
            <person name="Tritt A."/>
            <person name="Yoshinaga Y."/>
            <person name="Zwiers L.-H."/>
            <person name="Turgeon B."/>
            <person name="Goodwin S."/>
            <person name="Spatafora J."/>
            <person name="Crous P."/>
            <person name="Grigoriev I."/>
        </authorList>
    </citation>
    <scope>NUCLEOTIDE SEQUENCE</scope>
    <source>
        <strain evidence="3">CBS 113979</strain>
    </source>
</reference>
<protein>
    <recommendedName>
        <fullName evidence="2">DnaJ homologue subfamily C member 28 conserved domain-containing protein</fullName>
    </recommendedName>
</protein>
<dbReference type="PANTHER" id="PTHR39394:SF1">
    <property type="entry name" value="DNAJ HOMOLOGUE SUBFAMILY C MEMBER 28 CONSERVED DOMAIN-CONTAINING PROTEIN"/>
    <property type="match status" value="1"/>
</dbReference>
<dbReference type="Pfam" id="PF09350">
    <property type="entry name" value="DJC28_CD"/>
    <property type="match status" value="1"/>
</dbReference>
<evidence type="ECO:0000256" key="1">
    <source>
        <dbReference type="SAM" id="MobiDB-lite"/>
    </source>
</evidence>
<organism evidence="3 4">
    <name type="scientific">Aulographum hederae CBS 113979</name>
    <dbReference type="NCBI Taxonomy" id="1176131"/>
    <lineage>
        <taxon>Eukaryota</taxon>
        <taxon>Fungi</taxon>
        <taxon>Dikarya</taxon>
        <taxon>Ascomycota</taxon>
        <taxon>Pezizomycotina</taxon>
        <taxon>Dothideomycetes</taxon>
        <taxon>Pleosporomycetidae</taxon>
        <taxon>Aulographales</taxon>
        <taxon>Aulographaceae</taxon>
    </lineage>
</organism>
<name>A0A6G1HG40_9PEZI</name>
<dbReference type="PANTHER" id="PTHR39394">
    <property type="entry name" value="YALI0E31793P"/>
    <property type="match status" value="1"/>
</dbReference>
<feature type="region of interest" description="Disordered" evidence="1">
    <location>
        <begin position="382"/>
        <end position="445"/>
    </location>
</feature>
<dbReference type="InterPro" id="IPR018961">
    <property type="entry name" value="DnaJ_homolog_subfam-C_membr-28"/>
</dbReference>
<dbReference type="OrthoDB" id="1922282at2759"/>
<feature type="compositionally biased region" description="Low complexity" evidence="1">
    <location>
        <begin position="396"/>
        <end position="405"/>
    </location>
</feature>
<feature type="domain" description="DnaJ homologue subfamily C member 28 conserved" evidence="2">
    <location>
        <begin position="244"/>
        <end position="313"/>
    </location>
</feature>
<proteinExistence type="predicted"/>
<feature type="compositionally biased region" description="Low complexity" evidence="1">
    <location>
        <begin position="412"/>
        <end position="437"/>
    </location>
</feature>
<gene>
    <name evidence="3" type="ORF">K402DRAFT_388556</name>
</gene>
<evidence type="ECO:0000313" key="3">
    <source>
        <dbReference type="EMBL" id="KAF1991990.1"/>
    </source>
</evidence>
<keyword evidence="4" id="KW-1185">Reference proteome</keyword>
<accession>A0A6G1HG40</accession>
<feature type="compositionally biased region" description="Basic and acidic residues" evidence="1">
    <location>
        <begin position="37"/>
        <end position="60"/>
    </location>
</feature>
<feature type="region of interest" description="Disordered" evidence="1">
    <location>
        <begin position="28"/>
        <end position="87"/>
    </location>
</feature>
<feature type="region of interest" description="Disordered" evidence="1">
    <location>
        <begin position="158"/>
        <end position="193"/>
    </location>
</feature>
<sequence>MPIATSASQYVCARCLRARTTTLLRPHTRVFSSSPPERADTVSKNKDGPSPEQSHGKEKGAMSQRLEQMSEEGLESGGRSARNAVQEAGFDEDLRKRLEEKIAGANFRNEYASAIARAELPESAGRGTRDIAGARPWTGTESVEDAALRMLTDSHKPLRSSVASAKKGAPIRGAPTRVDTGRARSKTSSGTRLANARDRTSIYNTLKDPEMSERERESYRKEMKERFMPAARAIPATITGLSSLANERIENAIARGQFKNLPRGQKIERDYNASSPFIDTTEYLMNKMIQKQDIVPPWIEKQQELISNATKFRARLRNDWKRHAARTIASAGGTLQDQIRRAEGYAAAEAVVNPTKKMVEQINTVDSGGHLSQISLAGELKVTTHDSSPSSKETEITVTETTLSTDGSPQGPTSTPETVTITTQTPEHQSSPLEPTTSPTPSPPINNLTHPFRDPTWESTEHPYLTASIAHLNSLCRSYNLMAPDLAKKPYYSLPRELKSCFADVAPLLPQEIRERATRPRKLMVEVVGHRPGGVLEKFGGQKARVWDEEERKSYGFKQFWRDLFA</sequence>
<evidence type="ECO:0000259" key="2">
    <source>
        <dbReference type="Pfam" id="PF09350"/>
    </source>
</evidence>
<dbReference type="EMBL" id="ML977138">
    <property type="protein sequence ID" value="KAF1991990.1"/>
    <property type="molecule type" value="Genomic_DNA"/>
</dbReference>
<dbReference type="Proteomes" id="UP000800041">
    <property type="component" value="Unassembled WGS sequence"/>
</dbReference>
<evidence type="ECO:0000313" key="4">
    <source>
        <dbReference type="Proteomes" id="UP000800041"/>
    </source>
</evidence>